<protein>
    <submittedName>
        <fullName evidence="1">Methyltransferase domain-containing protein</fullName>
    </submittedName>
</protein>
<gene>
    <name evidence="1" type="ORF">SAMN05444374_103161</name>
</gene>
<dbReference type="Pfam" id="PF13578">
    <property type="entry name" value="Methyltransf_24"/>
    <property type="match status" value="1"/>
</dbReference>
<sequence>MRWGRRIRSSARAKVVRAVHEVVAETTEDAERRHRELLDLLVGQARTIAELQESVSTLEFRMRRDLPFASDVEAAASSADFVEQHLPKVPSFTHPTATLRHAVDAVTIDGMALEFGVATGTTLNVIAEQWAEAANVGVVAGFDTFEGLPETWRTGFEAGTFAQDTLPEVPGAHLVRGLFQETLGPFLSKNRGPVAFVHIDADLYSSADFVLRRLESRLRPGTVIVFDEFFNFPGWQAHEYRAWTEFVERTGVEFEYLAYTSNGEQVAVRLA</sequence>
<dbReference type="GO" id="GO:0032259">
    <property type="term" value="P:methylation"/>
    <property type="evidence" value="ECO:0007669"/>
    <property type="project" value="UniProtKB-KW"/>
</dbReference>
<dbReference type="AlphaFoldDB" id="A0A1I0SZD3"/>
<accession>A0A1I0SZD3</accession>
<dbReference type="Gene3D" id="3.40.50.150">
    <property type="entry name" value="Vaccinia Virus protein VP39"/>
    <property type="match status" value="1"/>
</dbReference>
<reference evidence="1 2" key="1">
    <citation type="submission" date="2016-10" db="EMBL/GenBank/DDBJ databases">
        <authorList>
            <person name="de Groot N.N."/>
        </authorList>
    </citation>
    <scope>NUCLEOTIDE SEQUENCE [LARGE SCALE GENOMIC DNA]</scope>
    <source>
        <strain evidence="1 2">DSM 44908</strain>
    </source>
</reference>
<dbReference type="EMBL" id="FOJN01000003">
    <property type="protein sequence ID" value="SFA44869.1"/>
    <property type="molecule type" value="Genomic_DNA"/>
</dbReference>
<name>A0A1I0SZD3_9NOCA</name>
<dbReference type="PANTHER" id="PTHR40036">
    <property type="entry name" value="MACROCIN O-METHYLTRANSFERASE"/>
    <property type="match status" value="1"/>
</dbReference>
<dbReference type="InterPro" id="IPR029063">
    <property type="entry name" value="SAM-dependent_MTases_sf"/>
</dbReference>
<keyword evidence="1" id="KW-0489">Methyltransferase</keyword>
<dbReference type="RefSeq" id="WP_068362039.1">
    <property type="nucleotide sequence ID" value="NZ_FOJN01000003.1"/>
</dbReference>
<proteinExistence type="predicted"/>
<keyword evidence="1" id="KW-0808">Transferase</keyword>
<evidence type="ECO:0000313" key="1">
    <source>
        <dbReference type="EMBL" id="SFA44869.1"/>
    </source>
</evidence>
<dbReference type="GO" id="GO:0008168">
    <property type="term" value="F:methyltransferase activity"/>
    <property type="evidence" value="ECO:0007669"/>
    <property type="project" value="UniProtKB-KW"/>
</dbReference>
<dbReference type="GeneID" id="85485016"/>
<organism evidence="1 2">
    <name type="scientific">Rhodococcoides kroppenstedtii</name>
    <dbReference type="NCBI Taxonomy" id="293050"/>
    <lineage>
        <taxon>Bacteria</taxon>
        <taxon>Bacillati</taxon>
        <taxon>Actinomycetota</taxon>
        <taxon>Actinomycetes</taxon>
        <taxon>Mycobacteriales</taxon>
        <taxon>Nocardiaceae</taxon>
        <taxon>Rhodococcoides</taxon>
    </lineage>
</organism>
<dbReference type="OrthoDB" id="7056009at2"/>
<dbReference type="SUPFAM" id="SSF53335">
    <property type="entry name" value="S-adenosyl-L-methionine-dependent methyltransferases"/>
    <property type="match status" value="1"/>
</dbReference>
<dbReference type="InterPro" id="IPR008884">
    <property type="entry name" value="TylF_MeTrfase"/>
</dbReference>
<evidence type="ECO:0000313" key="2">
    <source>
        <dbReference type="Proteomes" id="UP000182054"/>
    </source>
</evidence>
<dbReference type="Proteomes" id="UP000182054">
    <property type="component" value="Unassembled WGS sequence"/>
</dbReference>
<dbReference type="PANTHER" id="PTHR40036:SF1">
    <property type="entry name" value="MACROCIN O-METHYLTRANSFERASE"/>
    <property type="match status" value="1"/>
</dbReference>